<comment type="caution">
    <text evidence="3">The sequence shown here is derived from an EMBL/GenBank/DDBJ whole genome shotgun (WGS) entry which is preliminary data.</text>
</comment>
<gene>
    <name evidence="3" type="ORF">GBAR_LOCUS13483</name>
</gene>
<feature type="region of interest" description="Disordered" evidence="1">
    <location>
        <begin position="520"/>
        <end position="545"/>
    </location>
</feature>
<feature type="region of interest" description="Disordered" evidence="1">
    <location>
        <begin position="237"/>
        <end position="260"/>
    </location>
</feature>
<dbReference type="PROSITE" id="PS50003">
    <property type="entry name" value="PH_DOMAIN"/>
    <property type="match status" value="1"/>
</dbReference>
<feature type="region of interest" description="Disordered" evidence="1">
    <location>
        <begin position="280"/>
        <end position="300"/>
    </location>
</feature>
<accession>A0AA35S407</accession>
<dbReference type="SUPFAM" id="SSF50729">
    <property type="entry name" value="PH domain-like"/>
    <property type="match status" value="1"/>
</dbReference>
<dbReference type="EMBL" id="CASHTH010001989">
    <property type="protein sequence ID" value="CAI8023025.1"/>
    <property type="molecule type" value="Genomic_DNA"/>
</dbReference>
<feature type="compositionally biased region" description="Low complexity" evidence="1">
    <location>
        <begin position="776"/>
        <end position="788"/>
    </location>
</feature>
<protein>
    <recommendedName>
        <fullName evidence="2">PH domain-containing protein</fullName>
    </recommendedName>
</protein>
<feature type="domain" description="PH" evidence="2">
    <location>
        <begin position="1"/>
        <end position="117"/>
    </location>
</feature>
<organism evidence="3 4">
    <name type="scientific">Geodia barretti</name>
    <name type="common">Barrett's horny sponge</name>
    <dbReference type="NCBI Taxonomy" id="519541"/>
    <lineage>
        <taxon>Eukaryota</taxon>
        <taxon>Metazoa</taxon>
        <taxon>Porifera</taxon>
        <taxon>Demospongiae</taxon>
        <taxon>Heteroscleromorpha</taxon>
        <taxon>Tetractinellida</taxon>
        <taxon>Astrophorina</taxon>
        <taxon>Geodiidae</taxon>
        <taxon>Geodia</taxon>
    </lineage>
</organism>
<keyword evidence="4" id="KW-1185">Reference proteome</keyword>
<feature type="region of interest" description="Disordered" evidence="1">
    <location>
        <begin position="372"/>
        <end position="446"/>
    </location>
</feature>
<dbReference type="AlphaFoldDB" id="A0AA35S407"/>
<feature type="compositionally biased region" description="Basic residues" evidence="1">
    <location>
        <begin position="566"/>
        <end position="582"/>
    </location>
</feature>
<dbReference type="InterPro" id="IPR011993">
    <property type="entry name" value="PH-like_dom_sf"/>
</dbReference>
<dbReference type="SMART" id="SM00233">
    <property type="entry name" value="PH"/>
    <property type="match status" value="1"/>
</dbReference>
<evidence type="ECO:0000313" key="3">
    <source>
        <dbReference type="EMBL" id="CAI8023025.1"/>
    </source>
</evidence>
<feature type="compositionally biased region" description="Polar residues" evidence="1">
    <location>
        <begin position="405"/>
        <end position="419"/>
    </location>
</feature>
<evidence type="ECO:0000256" key="1">
    <source>
        <dbReference type="SAM" id="MobiDB-lite"/>
    </source>
</evidence>
<feature type="compositionally biased region" description="Basic and acidic residues" evidence="1">
    <location>
        <begin position="286"/>
        <end position="297"/>
    </location>
</feature>
<proteinExistence type="predicted"/>
<reference evidence="3" key="1">
    <citation type="submission" date="2023-03" db="EMBL/GenBank/DDBJ databases">
        <authorList>
            <person name="Steffen K."/>
            <person name="Cardenas P."/>
        </authorList>
    </citation>
    <scope>NUCLEOTIDE SEQUENCE</scope>
</reference>
<dbReference type="Gene3D" id="2.30.29.30">
    <property type="entry name" value="Pleckstrin-homology domain (PH domain)/Phosphotyrosine-binding domain (PTB)"/>
    <property type="match status" value="2"/>
</dbReference>
<dbReference type="Proteomes" id="UP001174909">
    <property type="component" value="Unassembled WGS sequence"/>
</dbReference>
<sequence>MSEKEERGDVFFRGVLLYKPGALATCQKCRAELKFESKSGFKRLELYHIHGNRRMPGSPWMTIPLTNALGVTSGKQHTITRAKYTFMVVTPRERYQLSTLTEEEKSQWMVHLDRILNRFPVDNRTFEFNVNVSPTNHSDKLQLTGQYILKVSETELHLYSASGTIHSKFWTPLGCVRSATYCLLPASSWPPHKHLLIIYTEGSSPNGEGGFAFFTDSAKDIAATITHRKEMRIQARSAAALPPPPPMDEEDATKSSPRHQRLQNIMSDPVSPSAEIDLDFTPGSAPEREVTLRDRGEQSSLRKCARRSRVIPVSHQLEKAKSQLKLQLGEGGAEQQKEKPDTPLFTPDEPTHIATDKLANYQERFREWKRVRDQKEMRSRTSPGVLSPDSGPRQKLCSPVDRRSTISTPTSDRPTSDMSSLDGGYVTIHPRSHGEEEESGESETSLGRLQGLQRQGKIDIHSPHDELKDTPQFIQTRPRTNAISYGSPPLSSSPERHLWSPDRALTNRRKGEEFQCDENTCWLKPRAPPLSATQQKSGSDPQLSTRVDDDLLASAEYLKVLPPNQRSKKTPKKPKPTPRTRKPANLPLPQRTSVYTMTPPTPTLAGGQVRNLPSPNRSLNRGLDVRTLLSSQRSLSESNLFSNLSNDSEDDYVDMSHYQKQWERTQLYVNYNELHPVVPREMSLQRKAMRRQASSSCGNLPAAAMVDEPQPLYENAKCCTVLFGETEVAYENGRQVMEYFMYGQAGGGNDSVDPGASSKSSRRNVTGPCSYGDSGLGSTPSGSPLLTSQQRSFSLDDMRQVAGAQLTDEDQLEMTEELKPERPPKPCRWQFPCCVKVIRGQLGHVTHQNSYENLPLILSS</sequence>
<dbReference type="InterPro" id="IPR001849">
    <property type="entry name" value="PH_domain"/>
</dbReference>
<feature type="region of interest" description="Disordered" evidence="1">
    <location>
        <begin position="749"/>
        <end position="788"/>
    </location>
</feature>
<feature type="compositionally biased region" description="Polar residues" evidence="1">
    <location>
        <begin position="531"/>
        <end position="545"/>
    </location>
</feature>
<feature type="region of interest" description="Disordered" evidence="1">
    <location>
        <begin position="557"/>
        <end position="595"/>
    </location>
</feature>
<feature type="region of interest" description="Disordered" evidence="1">
    <location>
        <begin position="326"/>
        <end position="351"/>
    </location>
</feature>
<evidence type="ECO:0000313" key="4">
    <source>
        <dbReference type="Proteomes" id="UP001174909"/>
    </source>
</evidence>
<name>A0AA35S407_GEOBA</name>
<evidence type="ECO:0000259" key="2">
    <source>
        <dbReference type="PROSITE" id="PS50003"/>
    </source>
</evidence>